<evidence type="ECO:0000256" key="2">
    <source>
        <dbReference type="ARBA" id="ARBA00018370"/>
    </source>
</evidence>
<dbReference type="SUPFAM" id="SSF109998">
    <property type="entry name" value="Triger factor/SurA peptide-binding domain-like"/>
    <property type="match status" value="1"/>
</dbReference>
<dbReference type="PANTHER" id="PTHR47529:SF1">
    <property type="entry name" value="PERIPLASMIC CHAPERONE PPID"/>
    <property type="match status" value="1"/>
</dbReference>
<evidence type="ECO:0000313" key="16">
    <source>
        <dbReference type="EMBL" id="PZQ83655.1"/>
    </source>
</evidence>
<dbReference type="GO" id="GO:0003755">
    <property type="term" value="F:peptidyl-prolyl cis-trans isomerase activity"/>
    <property type="evidence" value="ECO:0007669"/>
    <property type="project" value="InterPro"/>
</dbReference>
<dbReference type="Gene3D" id="1.10.4030.10">
    <property type="entry name" value="Porin chaperone SurA, peptide-binding domain"/>
    <property type="match status" value="1"/>
</dbReference>
<evidence type="ECO:0000256" key="1">
    <source>
        <dbReference type="ARBA" id="ARBA00004382"/>
    </source>
</evidence>
<feature type="transmembrane region" description="Helical" evidence="14">
    <location>
        <begin position="12"/>
        <end position="31"/>
    </location>
</feature>
<gene>
    <name evidence="16" type="ORF">DI549_07315</name>
</gene>
<evidence type="ECO:0000256" key="13">
    <source>
        <dbReference type="ARBA" id="ARBA00042775"/>
    </source>
</evidence>
<dbReference type="Gene3D" id="3.10.50.40">
    <property type="match status" value="1"/>
</dbReference>
<name>A0A2W5R9Y1_ANCNO</name>
<dbReference type="PANTHER" id="PTHR47529">
    <property type="entry name" value="PEPTIDYL-PROLYL CIS-TRANS ISOMERASE D"/>
    <property type="match status" value="1"/>
</dbReference>
<organism evidence="16 17">
    <name type="scientific">Ancylobacter novellus</name>
    <name type="common">Thiobacillus novellus</name>
    <dbReference type="NCBI Taxonomy" id="921"/>
    <lineage>
        <taxon>Bacteria</taxon>
        <taxon>Pseudomonadati</taxon>
        <taxon>Pseudomonadota</taxon>
        <taxon>Alphaproteobacteria</taxon>
        <taxon>Hyphomicrobiales</taxon>
        <taxon>Xanthobacteraceae</taxon>
        <taxon>Ancylobacter</taxon>
    </lineage>
</organism>
<keyword evidence="7 14" id="KW-0472">Membrane</keyword>
<reference evidence="16 17" key="1">
    <citation type="submission" date="2017-08" db="EMBL/GenBank/DDBJ databases">
        <title>Infants hospitalized years apart are colonized by the same room-sourced microbial strains.</title>
        <authorList>
            <person name="Brooks B."/>
            <person name="Olm M.R."/>
            <person name="Firek B.A."/>
            <person name="Baker R."/>
            <person name="Thomas B.C."/>
            <person name="Morowitz M.J."/>
            <person name="Banfield J.F."/>
        </authorList>
    </citation>
    <scope>NUCLEOTIDE SEQUENCE [LARGE SCALE GENOMIC DNA]</scope>
    <source>
        <strain evidence="16">S2_005_001_R2_27</strain>
    </source>
</reference>
<evidence type="ECO:0000256" key="8">
    <source>
        <dbReference type="ARBA" id="ARBA00023186"/>
    </source>
</evidence>
<dbReference type="AlphaFoldDB" id="A0A2W5R9Y1"/>
<evidence type="ECO:0000256" key="5">
    <source>
        <dbReference type="ARBA" id="ARBA00022692"/>
    </source>
</evidence>
<dbReference type="InterPro" id="IPR000297">
    <property type="entry name" value="PPIase_PpiC"/>
</dbReference>
<dbReference type="SUPFAM" id="SSF54534">
    <property type="entry name" value="FKBP-like"/>
    <property type="match status" value="1"/>
</dbReference>
<evidence type="ECO:0000256" key="10">
    <source>
        <dbReference type="ARBA" id="ARBA00031484"/>
    </source>
</evidence>
<evidence type="ECO:0000256" key="11">
    <source>
        <dbReference type="ARBA" id="ARBA00038408"/>
    </source>
</evidence>
<accession>A0A2W5R9Y1</accession>
<evidence type="ECO:0000256" key="3">
    <source>
        <dbReference type="ARBA" id="ARBA00022475"/>
    </source>
</evidence>
<dbReference type="InterPro" id="IPR052029">
    <property type="entry name" value="PpiD_chaperone"/>
</dbReference>
<keyword evidence="3" id="KW-1003">Cell membrane</keyword>
<dbReference type="InterPro" id="IPR046357">
    <property type="entry name" value="PPIase_dom_sf"/>
</dbReference>
<proteinExistence type="inferred from homology"/>
<keyword evidence="6 14" id="KW-1133">Transmembrane helix</keyword>
<protein>
    <recommendedName>
        <fullName evidence="2">Parvulin-like PPIase</fullName>
    </recommendedName>
    <alternativeName>
        <fullName evidence="9">Peptidyl-prolyl cis-trans isomerase plp</fullName>
    </alternativeName>
    <alternativeName>
        <fullName evidence="12">Periplasmic chaperone PpiD</fullName>
    </alternativeName>
    <alternativeName>
        <fullName evidence="13">Periplasmic folding chaperone</fullName>
    </alternativeName>
    <alternativeName>
        <fullName evidence="10">Rotamase plp</fullName>
    </alternativeName>
</protein>
<evidence type="ECO:0000256" key="4">
    <source>
        <dbReference type="ARBA" id="ARBA00022519"/>
    </source>
</evidence>
<evidence type="ECO:0000256" key="6">
    <source>
        <dbReference type="ARBA" id="ARBA00022989"/>
    </source>
</evidence>
<dbReference type="GO" id="GO:0005886">
    <property type="term" value="C:plasma membrane"/>
    <property type="evidence" value="ECO:0007669"/>
    <property type="project" value="UniProtKB-SubCell"/>
</dbReference>
<dbReference type="EMBL" id="QFQD01000017">
    <property type="protein sequence ID" value="PZQ83655.1"/>
    <property type="molecule type" value="Genomic_DNA"/>
</dbReference>
<evidence type="ECO:0000259" key="15">
    <source>
        <dbReference type="Pfam" id="PF13145"/>
    </source>
</evidence>
<comment type="caution">
    <text evidence="16">The sequence shown here is derived from an EMBL/GenBank/DDBJ whole genome shotgun (WGS) entry which is preliminary data.</text>
</comment>
<evidence type="ECO:0000256" key="7">
    <source>
        <dbReference type="ARBA" id="ARBA00023136"/>
    </source>
</evidence>
<evidence type="ECO:0000256" key="9">
    <source>
        <dbReference type="ARBA" id="ARBA00030642"/>
    </source>
</evidence>
<keyword evidence="4" id="KW-0997">Cell inner membrane</keyword>
<comment type="similarity">
    <text evidence="11">Belongs to the PpiD chaperone family.</text>
</comment>
<keyword evidence="5 14" id="KW-0812">Transmembrane</keyword>
<dbReference type="InterPro" id="IPR027304">
    <property type="entry name" value="Trigger_fact/SurA_dom_sf"/>
</dbReference>
<dbReference type="Pfam" id="PF13624">
    <property type="entry name" value="SurA_N_3"/>
    <property type="match status" value="1"/>
</dbReference>
<keyword evidence="16" id="KW-0413">Isomerase</keyword>
<evidence type="ECO:0000256" key="14">
    <source>
        <dbReference type="SAM" id="Phobius"/>
    </source>
</evidence>
<dbReference type="Proteomes" id="UP000248887">
    <property type="component" value="Unassembled WGS sequence"/>
</dbReference>
<evidence type="ECO:0000313" key="17">
    <source>
        <dbReference type="Proteomes" id="UP000248887"/>
    </source>
</evidence>
<dbReference type="Pfam" id="PF13145">
    <property type="entry name" value="Rotamase_2"/>
    <property type="match status" value="1"/>
</dbReference>
<comment type="subcellular location">
    <subcellularLocation>
        <location evidence="1">Cell inner membrane</location>
        <topology evidence="1">Single-pass type II membrane protein</topology>
        <orientation evidence="1">Periplasmic side</orientation>
    </subcellularLocation>
</comment>
<evidence type="ECO:0000256" key="12">
    <source>
        <dbReference type="ARBA" id="ARBA00040743"/>
    </source>
</evidence>
<feature type="domain" description="PpiC" evidence="15">
    <location>
        <begin position="247"/>
        <end position="365"/>
    </location>
</feature>
<sequence>MLETLRKSASGIVAKILMGLLILSFGIWGIADVFRGFGSQTLATIGSSEITVPEFRQLYQERLQQISQQLKRGITPDQARAFGLPDQVLNERLAEAALDDQASSLGLALSDEEIAKRVQQNPAFFGPSGSFDPAYFAQLLRQNGYTEARFVDAERRLAQRQQLIQSIGGGITIPTVLKDAVARFENEERSVNYALLTSTSVTPPADPSEEELRSFFEARKVAFRAPEYRKADILALTPQALAGAEKVTDAEVKAAYDANLSSYGTPERRVVQQIVFPNADEAKAAADRIAAGTPFADIVAERKLDTKDVDLGNVSRGDIFDKAVADAAFALPENGTSGVVTGRFGPVIVHVGAIAPGTVQPLDAVAGQIRQQLQLDAARRELLQKYDQVQDEQAGGAKLSEIATKLGLTLQSVDTDVVGKTPDGSAIPEIPGRSEVLRGIFASDVGAENDPVQLPQNGGYVWYEVQSITQPRDRTFDEARAPALDRWKQDKIAEELDKRVEDIKAKVAAGESFDKVVSDAGLELRAANGLKRGRAADGIPQEILDAVFEAPKGGVGSALAEGGDSRILFNVLNVTVPAASTQNDRVLANVRQGMENDLMTEYLVQLQSQLGTRVNRTALEQIVGTDAVN</sequence>
<keyword evidence="8" id="KW-0143">Chaperone</keyword>